<dbReference type="EMBL" id="JAJBOM010000002">
    <property type="protein sequence ID" value="MCB5618202.1"/>
    <property type="molecule type" value="Genomic_DNA"/>
</dbReference>
<keyword evidence="1" id="KW-1133">Transmembrane helix</keyword>
<feature type="transmembrane region" description="Helical" evidence="1">
    <location>
        <begin position="23"/>
        <end position="43"/>
    </location>
</feature>
<comment type="caution">
    <text evidence="2">The sequence shown here is derived from an EMBL/GenBank/DDBJ whole genome shotgun (WGS) entry which is preliminary data.</text>
</comment>
<evidence type="ECO:0000313" key="3">
    <source>
        <dbReference type="Proteomes" id="UP001297370"/>
    </source>
</evidence>
<evidence type="ECO:0000313" key="2">
    <source>
        <dbReference type="EMBL" id="MCB5618202.1"/>
    </source>
</evidence>
<dbReference type="Proteomes" id="UP001297370">
    <property type="component" value="Unassembled WGS sequence"/>
</dbReference>
<dbReference type="RefSeq" id="WP_173867603.1">
    <property type="nucleotide sequence ID" value="NZ_JAAIQY010000024.1"/>
</dbReference>
<keyword evidence="1" id="KW-0472">Membrane</keyword>
<sequence length="53" mass="5957">MGRKFSGSVYTVAGMIILDHAKYFLEIRILAGIGFYAFLSSLLNQPVRNQVYS</sequence>
<organism evidence="2 3">
    <name type="scientific">Mediterraneibacter gnavus</name>
    <name type="common">Ruminococcus gnavus</name>
    <dbReference type="NCBI Taxonomy" id="33038"/>
    <lineage>
        <taxon>Bacteria</taxon>
        <taxon>Bacillati</taxon>
        <taxon>Bacillota</taxon>
        <taxon>Clostridia</taxon>
        <taxon>Lachnospirales</taxon>
        <taxon>Lachnospiraceae</taxon>
        <taxon>Mediterraneibacter</taxon>
    </lineage>
</organism>
<protein>
    <submittedName>
        <fullName evidence="2">Uncharacterized protein</fullName>
    </submittedName>
</protein>
<name>A0AAJ1ETP5_MEDGN</name>
<dbReference type="AlphaFoldDB" id="A0AAJ1ETP5"/>
<accession>A0AAJ1ETP5</accession>
<proteinExistence type="predicted"/>
<evidence type="ECO:0000256" key="1">
    <source>
        <dbReference type="SAM" id="Phobius"/>
    </source>
</evidence>
<reference evidence="2" key="1">
    <citation type="submission" date="2021-10" db="EMBL/GenBank/DDBJ databases">
        <title>Collection of gut derived symbiotic bacterial strains cultured from healthy donors.</title>
        <authorList>
            <person name="Lin H."/>
            <person name="Littmann E."/>
            <person name="Claire K."/>
            <person name="Pamer E."/>
        </authorList>
    </citation>
    <scope>NUCLEOTIDE SEQUENCE</scope>
    <source>
        <strain evidence="2">MSK.23.18</strain>
    </source>
</reference>
<gene>
    <name evidence="2" type="ORF">LIQ08_03345</name>
</gene>
<keyword evidence="1" id="KW-0812">Transmembrane</keyword>